<gene>
    <name evidence="3" type="ORF">C6569_18825</name>
</gene>
<dbReference type="AlphaFoldDB" id="A0A2S0NFK5"/>
<dbReference type="Pfam" id="PF01497">
    <property type="entry name" value="Peripla_BP_2"/>
    <property type="match status" value="1"/>
</dbReference>
<dbReference type="InterPro" id="IPR002491">
    <property type="entry name" value="ABC_transptr_periplasmic_BD"/>
</dbReference>
<protein>
    <submittedName>
        <fullName evidence="3">Iron ABC transporter</fullName>
    </submittedName>
</protein>
<dbReference type="Gene3D" id="3.40.50.1980">
    <property type="entry name" value="Nitrogenase molybdenum iron protein domain"/>
    <property type="match status" value="2"/>
</dbReference>
<organism evidence="3 4">
    <name type="scientific">Phreatobacter cathodiphilus</name>
    <dbReference type="NCBI Taxonomy" id="1868589"/>
    <lineage>
        <taxon>Bacteria</taxon>
        <taxon>Pseudomonadati</taxon>
        <taxon>Pseudomonadota</taxon>
        <taxon>Alphaproteobacteria</taxon>
        <taxon>Hyphomicrobiales</taxon>
        <taxon>Phreatobacteraceae</taxon>
        <taxon>Phreatobacter</taxon>
    </lineage>
</organism>
<evidence type="ECO:0000313" key="4">
    <source>
        <dbReference type="Proteomes" id="UP000237889"/>
    </source>
</evidence>
<evidence type="ECO:0000313" key="3">
    <source>
        <dbReference type="EMBL" id="AVO46942.1"/>
    </source>
</evidence>
<dbReference type="OrthoDB" id="1632039at2"/>
<evidence type="ECO:0000259" key="2">
    <source>
        <dbReference type="Pfam" id="PF01497"/>
    </source>
</evidence>
<keyword evidence="1" id="KW-0732">Signal</keyword>
<dbReference type="InterPro" id="IPR050902">
    <property type="entry name" value="ABC_Transporter_SBP"/>
</dbReference>
<feature type="signal peptide" evidence="1">
    <location>
        <begin position="1"/>
        <end position="20"/>
    </location>
</feature>
<dbReference type="Proteomes" id="UP000237889">
    <property type="component" value="Chromosome"/>
</dbReference>
<dbReference type="PANTHER" id="PTHR30535:SF4">
    <property type="entry name" value="HEMIN-BINDING PERIPLASMIC PROTEIN HMUT"/>
    <property type="match status" value="1"/>
</dbReference>
<dbReference type="EMBL" id="CP027668">
    <property type="protein sequence ID" value="AVO46942.1"/>
    <property type="molecule type" value="Genomic_DNA"/>
</dbReference>
<feature type="chain" id="PRO_5015477626" evidence="1">
    <location>
        <begin position="21"/>
        <end position="268"/>
    </location>
</feature>
<sequence>MRGLVLSACLMAAGLGLAEAAPRRIVSLNLCADQLVLALADRSQIAALSSLARDPGVSAAAEAARDLPQTGGTAEEALALRPDLVLLGPLDRLGTGRVLAARGLKVERLPLPRSLDEAAALVRHTAALLGHPERGEALAQALDLPVARDGRTVTALPYERRGYAAGPHSILGELAARAGFAHAAPTTGLGGFVSLETVVARRPDVLILGEGAPGAADQGAALLAHPALARLYPPQKRVVVPDALTLCPGPGFVAAFRLMEEARAGLAR</sequence>
<evidence type="ECO:0000256" key="1">
    <source>
        <dbReference type="SAM" id="SignalP"/>
    </source>
</evidence>
<feature type="domain" description="Fe/B12 periplasmic-binding" evidence="2">
    <location>
        <begin position="25"/>
        <end position="231"/>
    </location>
</feature>
<reference evidence="3 4" key="1">
    <citation type="submission" date="2018-03" db="EMBL/GenBank/DDBJ databases">
        <title>Genome sequencing of Phreatobacter sp.</title>
        <authorList>
            <person name="Kim S.-J."/>
            <person name="Heo J."/>
            <person name="Kwon S.-W."/>
        </authorList>
    </citation>
    <scope>NUCLEOTIDE SEQUENCE [LARGE SCALE GENOMIC DNA]</scope>
    <source>
        <strain evidence="3 4">S-12</strain>
    </source>
</reference>
<keyword evidence="4" id="KW-1185">Reference proteome</keyword>
<name>A0A2S0NFK5_9HYPH</name>
<proteinExistence type="predicted"/>
<dbReference type="PANTHER" id="PTHR30535">
    <property type="entry name" value="VITAMIN B12-BINDING PROTEIN"/>
    <property type="match status" value="1"/>
</dbReference>
<dbReference type="RefSeq" id="WP_106750312.1">
    <property type="nucleotide sequence ID" value="NZ_CP027668.1"/>
</dbReference>
<dbReference type="KEGG" id="phr:C6569_18825"/>
<accession>A0A2S0NFK5</accession>
<dbReference type="SUPFAM" id="SSF53807">
    <property type="entry name" value="Helical backbone' metal receptor"/>
    <property type="match status" value="1"/>
</dbReference>